<dbReference type="GO" id="GO:0016018">
    <property type="term" value="F:cyclosporin A binding"/>
    <property type="evidence" value="ECO:0007669"/>
    <property type="project" value="TreeGrafter"/>
</dbReference>
<dbReference type="PROSITE" id="PS50072">
    <property type="entry name" value="CSA_PPIASE_2"/>
    <property type="match status" value="1"/>
</dbReference>
<accession>A0A2G5VD46</accession>
<reference evidence="9" key="1">
    <citation type="submission" date="2017-10" db="EMBL/GenBank/DDBJ databases">
        <title>Rapid genome shrinkage in a self-fertile nematode reveals novel sperm competition proteins.</title>
        <authorList>
            <person name="Yin D."/>
            <person name="Schwarz E.M."/>
            <person name="Thomas C.G."/>
            <person name="Felde R.L."/>
            <person name="Korf I.F."/>
            <person name="Cutter A.D."/>
            <person name="Schartner C.M."/>
            <person name="Ralston E.J."/>
            <person name="Meyer B.J."/>
            <person name="Haag E.S."/>
        </authorList>
    </citation>
    <scope>NUCLEOTIDE SEQUENCE [LARGE SCALE GENOMIC DNA]</scope>
    <source>
        <strain evidence="9">JU1422</strain>
    </source>
</reference>
<sequence length="400" mass="46462">MAPVTRGDKRAFFDVSINGEPAGRIVFALWNFSCPNTVENFRSLCTGELGELYGHPATYQGSIFHRVVKGFMIQGGDITHKNGQGGFSIYGRQFDDENLSLKHNKPYLLSMANRGPDTNGSQFFITTQETPHLDGKHVVFGEVVKGIELVKRIENLEVDEEDKPLDKVQVVYSGEMVKKGGAVEKVKDQMETKKEEEPSGVKMDNEPKTNNWLMRRSRSPEDRKKRDSEDRRHRRRDNREKRRSRSRSRRSRSPQDRERRDRKRPTITTKDGVKIKGRGKVTFLGNRNRSATPPHWRREESKKHSLEEHRKRQEELEDREKRRAQRDKEYEERRALREKEQKEEEARRELDLQKREAEEELERQNAAAEATVKEEVESSESSKDSSESSDSSDSDSSDSD</sequence>
<name>A0A2G5VD46_9PELO</name>
<dbReference type="STRING" id="1611254.A0A2G5VD46"/>
<dbReference type="GO" id="GO:0006457">
    <property type="term" value="P:protein folding"/>
    <property type="evidence" value="ECO:0007669"/>
    <property type="project" value="InterPro"/>
</dbReference>
<comment type="caution">
    <text evidence="8">The sequence shown here is derived from an EMBL/GenBank/DDBJ whole genome shotgun (WGS) entry which is preliminary data.</text>
</comment>
<comment type="similarity">
    <text evidence="2">Belongs to the cyclophilin-type PPIase family.</text>
</comment>
<feature type="compositionally biased region" description="Basic and acidic residues" evidence="6">
    <location>
        <begin position="296"/>
        <end position="357"/>
    </location>
</feature>
<evidence type="ECO:0000256" key="6">
    <source>
        <dbReference type="SAM" id="MobiDB-lite"/>
    </source>
</evidence>
<keyword evidence="9" id="KW-1185">Reference proteome</keyword>
<comment type="catalytic activity">
    <reaction evidence="1">
        <text>[protein]-peptidylproline (omega=180) = [protein]-peptidylproline (omega=0)</text>
        <dbReference type="Rhea" id="RHEA:16237"/>
        <dbReference type="Rhea" id="RHEA-COMP:10747"/>
        <dbReference type="Rhea" id="RHEA-COMP:10748"/>
        <dbReference type="ChEBI" id="CHEBI:83833"/>
        <dbReference type="ChEBI" id="CHEBI:83834"/>
        <dbReference type="EC" id="5.2.1.8"/>
    </reaction>
</comment>
<feature type="compositionally biased region" description="Acidic residues" evidence="6">
    <location>
        <begin position="390"/>
        <end position="400"/>
    </location>
</feature>
<dbReference type="InterPro" id="IPR020892">
    <property type="entry name" value="Cyclophilin-type_PPIase_CS"/>
</dbReference>
<feature type="compositionally biased region" description="Basic and acidic residues" evidence="6">
    <location>
        <begin position="371"/>
        <end position="386"/>
    </location>
</feature>
<dbReference type="FunFam" id="2.40.100.10:FF:000022">
    <property type="entry name" value="Peptidyl-prolyl cis-trans isomerase CYP95"/>
    <property type="match status" value="1"/>
</dbReference>
<feature type="region of interest" description="Disordered" evidence="6">
    <location>
        <begin position="183"/>
        <end position="400"/>
    </location>
</feature>
<evidence type="ECO:0000256" key="4">
    <source>
        <dbReference type="ARBA" id="ARBA00023110"/>
    </source>
</evidence>
<feature type="domain" description="PPIase cyclophilin-type" evidence="7">
    <location>
        <begin position="12"/>
        <end position="175"/>
    </location>
</feature>
<evidence type="ECO:0000256" key="5">
    <source>
        <dbReference type="ARBA" id="ARBA00023235"/>
    </source>
</evidence>
<dbReference type="EMBL" id="PDUG01000002">
    <property type="protein sequence ID" value="PIC49601.1"/>
    <property type="molecule type" value="Genomic_DNA"/>
</dbReference>
<dbReference type="AlphaFoldDB" id="A0A2G5VD46"/>
<dbReference type="Gene3D" id="2.40.100.10">
    <property type="entry name" value="Cyclophilin-like"/>
    <property type="match status" value="1"/>
</dbReference>
<feature type="compositionally biased region" description="Basic and acidic residues" evidence="6">
    <location>
        <begin position="218"/>
        <end position="231"/>
    </location>
</feature>
<dbReference type="Pfam" id="PF00160">
    <property type="entry name" value="Pro_isomerase"/>
    <property type="match status" value="1"/>
</dbReference>
<proteinExistence type="inferred from homology"/>
<dbReference type="PRINTS" id="PR00153">
    <property type="entry name" value="CSAPPISMRASE"/>
</dbReference>
<evidence type="ECO:0000256" key="3">
    <source>
        <dbReference type="ARBA" id="ARBA00013194"/>
    </source>
</evidence>
<dbReference type="GO" id="GO:0005739">
    <property type="term" value="C:mitochondrion"/>
    <property type="evidence" value="ECO:0007669"/>
    <property type="project" value="TreeGrafter"/>
</dbReference>
<dbReference type="InterPro" id="IPR002130">
    <property type="entry name" value="Cyclophilin-type_PPIase_dom"/>
</dbReference>
<dbReference type="PANTHER" id="PTHR11071:SF427">
    <property type="entry name" value="PEPTIDYL-PROLYL CIS-TRANS ISOMERASE 8"/>
    <property type="match status" value="1"/>
</dbReference>
<organism evidence="8 9">
    <name type="scientific">Caenorhabditis nigoni</name>
    <dbReference type="NCBI Taxonomy" id="1611254"/>
    <lineage>
        <taxon>Eukaryota</taxon>
        <taxon>Metazoa</taxon>
        <taxon>Ecdysozoa</taxon>
        <taxon>Nematoda</taxon>
        <taxon>Chromadorea</taxon>
        <taxon>Rhabditida</taxon>
        <taxon>Rhabditina</taxon>
        <taxon>Rhabditomorpha</taxon>
        <taxon>Rhabditoidea</taxon>
        <taxon>Rhabditidae</taxon>
        <taxon>Peloderinae</taxon>
        <taxon>Caenorhabditis</taxon>
    </lineage>
</organism>
<dbReference type="OrthoDB" id="5844456at2759"/>
<protein>
    <recommendedName>
        <fullName evidence="3">peptidylprolyl isomerase</fullName>
        <ecNumber evidence="3">5.2.1.8</ecNumber>
    </recommendedName>
</protein>
<keyword evidence="4" id="KW-0697">Rotamase</keyword>
<dbReference type="GO" id="GO:0003755">
    <property type="term" value="F:peptidyl-prolyl cis-trans isomerase activity"/>
    <property type="evidence" value="ECO:0007669"/>
    <property type="project" value="UniProtKB-KW"/>
</dbReference>
<dbReference type="EC" id="5.2.1.8" evidence="3"/>
<evidence type="ECO:0000256" key="1">
    <source>
        <dbReference type="ARBA" id="ARBA00000971"/>
    </source>
</evidence>
<dbReference type="Proteomes" id="UP000230233">
    <property type="component" value="Chromosome II"/>
</dbReference>
<keyword evidence="5" id="KW-0413">Isomerase</keyword>
<evidence type="ECO:0000259" key="7">
    <source>
        <dbReference type="PROSITE" id="PS50072"/>
    </source>
</evidence>
<evidence type="ECO:0000313" key="9">
    <source>
        <dbReference type="Proteomes" id="UP000230233"/>
    </source>
</evidence>
<feature type="compositionally biased region" description="Basic residues" evidence="6">
    <location>
        <begin position="232"/>
        <end position="252"/>
    </location>
</feature>
<dbReference type="PANTHER" id="PTHR11071">
    <property type="entry name" value="PEPTIDYL-PROLYL CIS-TRANS ISOMERASE"/>
    <property type="match status" value="1"/>
</dbReference>
<dbReference type="SUPFAM" id="SSF50891">
    <property type="entry name" value="Cyclophilin-like"/>
    <property type="match status" value="1"/>
</dbReference>
<evidence type="ECO:0000313" key="8">
    <source>
        <dbReference type="EMBL" id="PIC49601.1"/>
    </source>
</evidence>
<dbReference type="InterPro" id="IPR029000">
    <property type="entry name" value="Cyclophilin-like_dom_sf"/>
</dbReference>
<gene>
    <name evidence="8" type="primary">Cnig_chr_II.g8151</name>
    <name evidence="8" type="ORF">B9Z55_008151</name>
</gene>
<dbReference type="PROSITE" id="PS00170">
    <property type="entry name" value="CSA_PPIASE_1"/>
    <property type="match status" value="1"/>
</dbReference>
<evidence type="ECO:0000256" key="2">
    <source>
        <dbReference type="ARBA" id="ARBA00007365"/>
    </source>
</evidence>
<feature type="compositionally biased region" description="Basic and acidic residues" evidence="6">
    <location>
        <begin position="183"/>
        <end position="207"/>
    </location>
</feature>